<comment type="function">
    <text evidence="1">Catalyzes the intermembrane transfer of phosphatidylglycerol and phosphatidylinositol.</text>
</comment>
<dbReference type="InterPro" id="IPR003172">
    <property type="entry name" value="ML_dom"/>
</dbReference>
<feature type="domain" description="MD-2-related lipid-recognition" evidence="8">
    <location>
        <begin position="36"/>
        <end position="158"/>
    </location>
</feature>
<sequence>MPQVDSLVGLASWGAEAISGIGRGKVNTFPEGGWSWVDCGVAGDAVQVESINISPDPPVPGKNLTVSVKGVVIDPINEGSYADVLVKLGLIKLLQKRFDVCDEAENANATVQCPVSPGSYEVSQTVELPKEIPRAKFAIQVRGVTAEDKDMLCLDLFIDFLHRKPALN</sequence>
<evidence type="ECO:0000313" key="9">
    <source>
        <dbReference type="EMBL" id="CDZ96745.1"/>
    </source>
</evidence>
<dbReference type="InterPro" id="IPR033917">
    <property type="entry name" value="ML_PG-PI_TP"/>
</dbReference>
<dbReference type="FunFam" id="2.70.220.10:FF:000004">
    <property type="entry name" value="Related to phosphatidylglycerol/phosphatidylinositol transfer protein"/>
    <property type="match status" value="1"/>
</dbReference>
<organism evidence="9">
    <name type="scientific">Phaffia rhodozyma</name>
    <name type="common">Yeast</name>
    <name type="synonym">Xanthophyllomyces dendrorhous</name>
    <dbReference type="NCBI Taxonomy" id="264483"/>
    <lineage>
        <taxon>Eukaryota</taxon>
        <taxon>Fungi</taxon>
        <taxon>Dikarya</taxon>
        <taxon>Basidiomycota</taxon>
        <taxon>Agaricomycotina</taxon>
        <taxon>Tremellomycetes</taxon>
        <taxon>Cystofilobasidiales</taxon>
        <taxon>Mrakiaceae</taxon>
        <taxon>Phaffia</taxon>
    </lineage>
</organism>
<name>A0A0F7SF50_PHARH</name>
<dbReference type="EMBL" id="LN483167">
    <property type="protein sequence ID" value="CDZ96745.1"/>
    <property type="molecule type" value="Genomic_DNA"/>
</dbReference>
<evidence type="ECO:0000256" key="1">
    <source>
        <dbReference type="ARBA" id="ARBA00002053"/>
    </source>
</evidence>
<dbReference type="CDD" id="cd00917">
    <property type="entry name" value="PG-PI_TP"/>
    <property type="match status" value="1"/>
</dbReference>
<evidence type="ECO:0000256" key="4">
    <source>
        <dbReference type="ARBA" id="ARBA00016056"/>
    </source>
</evidence>
<dbReference type="InterPro" id="IPR036846">
    <property type="entry name" value="GM2-AP_sf"/>
</dbReference>
<protein>
    <recommendedName>
        <fullName evidence="4">Phosphatidylglycerol/phosphatidylinositol transfer protein</fullName>
    </recommendedName>
</protein>
<accession>A0A0F7SF50</accession>
<evidence type="ECO:0000259" key="8">
    <source>
        <dbReference type="SMART" id="SM00737"/>
    </source>
</evidence>
<keyword evidence="7" id="KW-0445">Lipid transport</keyword>
<dbReference type="PANTHER" id="PTHR11306">
    <property type="entry name" value="NIEMANN PICK TYPE C2 PROTEIN NPC2-RELATED"/>
    <property type="match status" value="1"/>
</dbReference>
<evidence type="ECO:0000256" key="7">
    <source>
        <dbReference type="ARBA" id="ARBA00023055"/>
    </source>
</evidence>
<dbReference type="SMART" id="SM00737">
    <property type="entry name" value="ML"/>
    <property type="match status" value="1"/>
</dbReference>
<comment type="subunit">
    <text evidence="3">Monomer.</text>
</comment>
<dbReference type="AlphaFoldDB" id="A0A0F7SF50"/>
<evidence type="ECO:0000256" key="6">
    <source>
        <dbReference type="ARBA" id="ARBA00022729"/>
    </source>
</evidence>
<dbReference type="GO" id="GO:0032934">
    <property type="term" value="F:sterol binding"/>
    <property type="evidence" value="ECO:0007669"/>
    <property type="project" value="InterPro"/>
</dbReference>
<dbReference type="InterPro" id="IPR014756">
    <property type="entry name" value="Ig_E-set"/>
</dbReference>
<reference evidence="9" key="1">
    <citation type="submission" date="2014-08" db="EMBL/GenBank/DDBJ databases">
        <authorList>
            <person name="Sharma Rahul"/>
            <person name="Thines Marco"/>
        </authorList>
    </citation>
    <scope>NUCLEOTIDE SEQUENCE</scope>
</reference>
<dbReference type="GO" id="GO:0032366">
    <property type="term" value="P:intracellular sterol transport"/>
    <property type="evidence" value="ECO:0007669"/>
    <property type="project" value="InterPro"/>
</dbReference>
<dbReference type="FunFam" id="2.70.220.10:FF:000002">
    <property type="entry name" value="Phosphatidylglycerol/phosphatidylinositol transfer protein"/>
    <property type="match status" value="1"/>
</dbReference>
<evidence type="ECO:0000256" key="3">
    <source>
        <dbReference type="ARBA" id="ARBA00011245"/>
    </source>
</evidence>
<evidence type="ECO:0000256" key="5">
    <source>
        <dbReference type="ARBA" id="ARBA00022448"/>
    </source>
</evidence>
<dbReference type="Pfam" id="PF02221">
    <property type="entry name" value="E1_DerP2_DerF2"/>
    <property type="match status" value="1"/>
</dbReference>
<dbReference type="Gene3D" id="2.70.220.10">
    <property type="entry name" value="Ganglioside GM2 activator"/>
    <property type="match status" value="2"/>
</dbReference>
<dbReference type="InterPro" id="IPR039670">
    <property type="entry name" value="NPC2-like"/>
</dbReference>
<keyword evidence="5" id="KW-0813">Transport</keyword>
<evidence type="ECO:0000256" key="2">
    <source>
        <dbReference type="ARBA" id="ARBA00006370"/>
    </source>
</evidence>
<proteinExistence type="inferred from homology"/>
<comment type="similarity">
    <text evidence="2">Belongs to the NPC2 family.</text>
</comment>
<dbReference type="PANTHER" id="PTHR11306:SF0">
    <property type="entry name" value="PHOSPHATIDYLGLYCEROL_PHOSPHATIDYLINOSITOL TRANSFER PROTEIN"/>
    <property type="match status" value="1"/>
</dbReference>
<keyword evidence="6" id="KW-0732">Signal</keyword>
<dbReference type="SUPFAM" id="SSF81296">
    <property type="entry name" value="E set domains"/>
    <property type="match status" value="1"/>
</dbReference>